<name>A0A0J8S576_COCIT</name>
<dbReference type="Pfam" id="PF12708">
    <property type="entry name" value="Pect-lyase_RHGA_epim"/>
    <property type="match status" value="1"/>
</dbReference>
<dbReference type="STRING" id="396776.A0A0J8S576"/>
<protein>
    <submittedName>
        <fullName evidence="2">Exo-beta-1,3-glucanase Exg0</fullName>
    </submittedName>
</protein>
<dbReference type="Gene3D" id="2.160.20.10">
    <property type="entry name" value="Single-stranded right-handed beta-helix, Pectin lyase-like"/>
    <property type="match status" value="1"/>
</dbReference>
<dbReference type="Proteomes" id="UP000054563">
    <property type="component" value="Unassembled WGS sequence"/>
</dbReference>
<proteinExistence type="predicted"/>
<feature type="domain" description="Rhamnogalacturonase A/B/Epimerase-like pectate lyase" evidence="1">
    <location>
        <begin position="1"/>
        <end position="104"/>
    </location>
</feature>
<dbReference type="InterPro" id="IPR011050">
    <property type="entry name" value="Pectin_lyase_fold/virulence"/>
</dbReference>
<dbReference type="InterPro" id="IPR024535">
    <property type="entry name" value="RHGA/B-epi-like_pectate_lyase"/>
</dbReference>
<reference evidence="3" key="1">
    <citation type="journal article" date="2010" name="Genome Res.">
        <title>Population genomic sequencing of Coccidioides fungi reveals recent hybridization and transposon control.</title>
        <authorList>
            <person name="Neafsey D.E."/>
            <person name="Barker B.M."/>
            <person name="Sharpton T.J."/>
            <person name="Stajich J.E."/>
            <person name="Park D.J."/>
            <person name="Whiston E."/>
            <person name="Hung C.-Y."/>
            <person name="McMahan C."/>
            <person name="White J."/>
            <person name="Sykes S."/>
            <person name="Heiman D."/>
            <person name="Young S."/>
            <person name="Zeng Q."/>
            <person name="Abouelleil A."/>
            <person name="Aftuck L."/>
            <person name="Bessette D."/>
            <person name="Brown A."/>
            <person name="FitzGerald M."/>
            <person name="Lui A."/>
            <person name="Macdonald J.P."/>
            <person name="Priest M."/>
            <person name="Orbach M.J."/>
            <person name="Galgiani J.N."/>
            <person name="Kirkland T.N."/>
            <person name="Cole G.T."/>
            <person name="Birren B.W."/>
            <person name="Henn M.R."/>
            <person name="Taylor J.W."/>
            <person name="Rounsley S.D."/>
        </authorList>
    </citation>
    <scope>NUCLEOTIDE SEQUENCE [LARGE SCALE GENOMIC DNA]</scope>
    <source>
        <strain evidence="3">H538.4</strain>
    </source>
</reference>
<dbReference type="InterPro" id="IPR012334">
    <property type="entry name" value="Pectin_lyas_fold"/>
</dbReference>
<gene>
    <name evidence="2" type="ORF">CIHG_10375</name>
</gene>
<dbReference type="EMBL" id="DS017099">
    <property type="protein sequence ID" value="KMU92585.1"/>
    <property type="molecule type" value="Genomic_DNA"/>
</dbReference>
<sequence length="131" mass="15364">MDIRRTDPNAYVCAIHWQVAQGTSLENIEFYMMQDDKTTQQGIWMENGSGGFLTNLTFVGGNFGAYFGNQQFTTSHLASVNCKTALQVHWDWAWTMQDVIIESCWWPRQYRTIRRFSPSPRFDNCQYPCWD</sequence>
<evidence type="ECO:0000259" key="1">
    <source>
        <dbReference type="Pfam" id="PF12708"/>
    </source>
</evidence>
<organism evidence="2 3">
    <name type="scientific">Coccidioides immitis H538.4</name>
    <dbReference type="NCBI Taxonomy" id="396776"/>
    <lineage>
        <taxon>Eukaryota</taxon>
        <taxon>Fungi</taxon>
        <taxon>Dikarya</taxon>
        <taxon>Ascomycota</taxon>
        <taxon>Pezizomycotina</taxon>
        <taxon>Eurotiomycetes</taxon>
        <taxon>Eurotiomycetidae</taxon>
        <taxon>Onygenales</taxon>
        <taxon>Onygenaceae</taxon>
        <taxon>Coccidioides</taxon>
    </lineage>
</organism>
<dbReference type="VEuPathDB" id="FungiDB:CIHG_10375"/>
<evidence type="ECO:0000313" key="3">
    <source>
        <dbReference type="Proteomes" id="UP000054563"/>
    </source>
</evidence>
<evidence type="ECO:0000313" key="2">
    <source>
        <dbReference type="EMBL" id="KMU92585.1"/>
    </source>
</evidence>
<accession>A0A0J8S576</accession>
<dbReference type="SUPFAM" id="SSF51126">
    <property type="entry name" value="Pectin lyase-like"/>
    <property type="match status" value="1"/>
</dbReference>
<dbReference type="AlphaFoldDB" id="A0A0J8S576"/>